<dbReference type="PANTHER" id="PTHR15484">
    <property type="entry name" value="DNA-DIRECTED RNA POLYMERASE I SUBUNIT RPA34"/>
    <property type="match status" value="1"/>
</dbReference>
<comment type="similarity">
    <text evidence="5">Belongs to the eukaryotic RPA34 RNA polymerase subunit family.</text>
</comment>
<dbReference type="PANTHER" id="PTHR15484:SF8">
    <property type="entry name" value="DNA-DIRECTED RNA POLYMERASE I SUBUNIT RPA34"/>
    <property type="match status" value="1"/>
</dbReference>
<feature type="compositionally biased region" description="Basic and acidic residues" evidence="11">
    <location>
        <begin position="634"/>
        <end position="649"/>
    </location>
</feature>
<proteinExistence type="inferred from homology"/>
<comment type="subcellular location">
    <subcellularLocation>
        <location evidence="1">Nucleus</location>
        <location evidence="1">Nucleolus</location>
    </subcellularLocation>
</comment>
<dbReference type="Pfam" id="PF08208">
    <property type="entry name" value="RNA_polI_A34"/>
    <property type="match status" value="1"/>
</dbReference>
<dbReference type="InterPro" id="IPR013240">
    <property type="entry name" value="DNA-dir_RNA_pol1_su_RPA34"/>
</dbReference>
<dbReference type="EMBL" id="KB104360">
    <property type="protein sequence ID" value="ELK33411.1"/>
    <property type="molecule type" value="Genomic_DNA"/>
</dbReference>
<keyword evidence="2" id="KW-0597">Phosphoprotein</keyword>
<evidence type="ECO:0000256" key="1">
    <source>
        <dbReference type="ARBA" id="ARBA00004604"/>
    </source>
</evidence>
<evidence type="ECO:0000256" key="10">
    <source>
        <dbReference type="ARBA" id="ARBA00083122"/>
    </source>
</evidence>
<keyword evidence="4" id="KW-0539">Nucleus</keyword>
<organism evidence="12 13">
    <name type="scientific">Myotis davidii</name>
    <name type="common">David's myotis</name>
    <dbReference type="NCBI Taxonomy" id="225400"/>
    <lineage>
        <taxon>Eukaryota</taxon>
        <taxon>Metazoa</taxon>
        <taxon>Chordata</taxon>
        <taxon>Craniata</taxon>
        <taxon>Vertebrata</taxon>
        <taxon>Euteleostomi</taxon>
        <taxon>Mammalia</taxon>
        <taxon>Eutheria</taxon>
        <taxon>Laurasiatheria</taxon>
        <taxon>Chiroptera</taxon>
        <taxon>Yangochiroptera</taxon>
        <taxon>Vespertilionidae</taxon>
        <taxon>Myotis</taxon>
    </lineage>
</organism>
<feature type="compositionally biased region" description="Basic and acidic residues" evidence="11">
    <location>
        <begin position="500"/>
        <end position="511"/>
    </location>
</feature>
<reference evidence="13" key="1">
    <citation type="journal article" date="2013" name="Science">
        <title>Comparative analysis of bat genomes provides insight into the evolution of flight and immunity.</title>
        <authorList>
            <person name="Zhang G."/>
            <person name="Cowled C."/>
            <person name="Shi Z."/>
            <person name="Huang Z."/>
            <person name="Bishop-Lilly K.A."/>
            <person name="Fang X."/>
            <person name="Wynne J.W."/>
            <person name="Xiong Z."/>
            <person name="Baker M.L."/>
            <person name="Zhao W."/>
            <person name="Tachedjian M."/>
            <person name="Zhu Y."/>
            <person name="Zhou P."/>
            <person name="Jiang X."/>
            <person name="Ng J."/>
            <person name="Yang L."/>
            <person name="Wu L."/>
            <person name="Xiao J."/>
            <person name="Feng Y."/>
            <person name="Chen Y."/>
            <person name="Sun X."/>
            <person name="Zhang Y."/>
            <person name="Marsh G.A."/>
            <person name="Crameri G."/>
            <person name="Broder C.C."/>
            <person name="Frey K.G."/>
            <person name="Wang L.F."/>
            <person name="Wang J."/>
        </authorList>
    </citation>
    <scope>NUCLEOTIDE SEQUENCE [LARGE SCALE GENOMIC DNA]</scope>
</reference>
<feature type="region of interest" description="Disordered" evidence="11">
    <location>
        <begin position="279"/>
        <end position="301"/>
    </location>
</feature>
<feature type="region of interest" description="Disordered" evidence="11">
    <location>
        <begin position="160"/>
        <end position="195"/>
    </location>
</feature>
<evidence type="ECO:0000256" key="6">
    <source>
        <dbReference type="ARBA" id="ARBA00063634"/>
    </source>
</evidence>
<feature type="region of interest" description="Disordered" evidence="11">
    <location>
        <begin position="209"/>
        <end position="262"/>
    </location>
</feature>
<dbReference type="GO" id="GO:0006360">
    <property type="term" value="P:transcription by RNA polymerase I"/>
    <property type="evidence" value="ECO:0007669"/>
    <property type="project" value="InterPro"/>
</dbReference>
<dbReference type="eggNOG" id="ENOG502S2W3">
    <property type="taxonomic scope" value="Eukaryota"/>
</dbReference>
<accession>L5M4W3</accession>
<sequence length="791" mass="85593">MAGLPSGGAARFSCPPNFTATPPSSESTRFSLEALTAPDTELWLIQAPVDFAPDCLNGRLVPLSGSHMVKGKVAGKRHRYRVLSSGSPQAGEATLLAPSAEAGGGLTCAPAPKGSLRILEGPQASLPGIPLQPIPTSPPPQIPPGLRPRFCAFGGSPPVTGSGSALALRSPASGKKKKKRHVSEASVPREAVNGHGTLEVDTALRPPEMEVGKKKKKQHPSELEAMKPEPEAEVLEPLGVLVPSASKKKKKKPKETEMGVLEPAERTVELELMVKTEPLQETVLSPTKKRKRHKGTEGMEAVEGMRAEFQLQVKEEPQEEAIPLPSSKKKKKGKGHTVLVEPGTEAVEPEMSTLELPGRGWKPELPRVKVEPQAEAALASTKKRKKKEKWQSPMMDPKTEVVEPQEEVMVPGLPGDLEPQAALASPKKKKKERGHRGTEPGAEATDPGGEMTEPEARADPAPTKKSKKWGQEMNGHGTLEVDTALRPPEMEVGKKKKKQHPSELEAMKPEPEAEVLEPLGVLVPSASKKKKKKPKETEMGVLEPAERTVELELMVNTEPLQETVLSPTKKRKRHEGTEGMEAVEGMRAELQLQVKEEAIPLPSSKKKKKGKGHIVLVEPGTEAVEPEMSTLELPGERMEPELPRVKVEPQAEAALASTKKRKKKEKWQSPMMDPKTEVVEPQEEVMVPGLPGDLEPQAALASPKKKKKERGHRGTEPGAEATDPGGEMTEPEARADPAPTKKSKKWGQESGVPETASQEGVPEPPLNPESGEVAPTRREKKKKKKLQQDPA</sequence>
<evidence type="ECO:0000256" key="3">
    <source>
        <dbReference type="ARBA" id="ARBA00022990"/>
    </source>
</evidence>
<comment type="subunit">
    <text evidence="6">Component of the RNA polymerase I (Pol I) complex consisting of 13 subunits: a ten-subunit catalytic core composed of POLR1A/RPA1, POLR1B/RPA2, POLR1C/RPAC1, POLR1D/RPAC2, POLR1H/RPA12, POLR2E/RPABC1, POLR2F/RPABC2, POLR2H/RPABC3, POLR2K/RPABC4 and POLR2L/RPABC5; a mobile stalk subunit POLR1F/RPA43 protruding from the core and additional subunits homologous to general transcription factors POLR1E/RPA49 and POLR1G/RPA34. Forms a heterodimer with POLR1E/RPA49. Part of Pol I pre-initiation complex (PIC), in which Pol I core assembles with RRN3 and promoter-bound UTBF and SL1/TIF-IB complex. Interacts with TAF1A thereby associates with the SL1/TIF-IB complex. Interacts with UBTF. Interacts with POLR1E/PRAF1 through its N-terminal region.</text>
</comment>
<feature type="region of interest" description="Disordered" evidence="11">
    <location>
        <begin position="601"/>
        <end position="791"/>
    </location>
</feature>
<evidence type="ECO:0000313" key="12">
    <source>
        <dbReference type="EMBL" id="ELK33411.1"/>
    </source>
</evidence>
<evidence type="ECO:0000256" key="5">
    <source>
        <dbReference type="ARBA" id="ARBA00061467"/>
    </source>
</evidence>
<evidence type="ECO:0000256" key="11">
    <source>
        <dbReference type="SAM" id="MobiDB-lite"/>
    </source>
</evidence>
<keyword evidence="13" id="KW-1185">Reference proteome</keyword>
<feature type="compositionally biased region" description="Basic and acidic residues" evidence="11">
    <location>
        <begin position="219"/>
        <end position="230"/>
    </location>
</feature>
<feature type="region of interest" description="Disordered" evidence="11">
    <location>
        <begin position="314"/>
        <end position="544"/>
    </location>
</feature>
<name>L5M4W3_MYODS</name>
<dbReference type="Gene3D" id="6.20.250.70">
    <property type="match status" value="1"/>
</dbReference>
<feature type="compositionally biased region" description="Basic and acidic residues" evidence="11">
    <location>
        <begin position="361"/>
        <end position="372"/>
    </location>
</feature>
<evidence type="ECO:0000256" key="2">
    <source>
        <dbReference type="ARBA" id="ARBA00022553"/>
    </source>
</evidence>
<dbReference type="GO" id="GO:0003723">
    <property type="term" value="F:RNA binding"/>
    <property type="evidence" value="ECO:0007669"/>
    <property type="project" value="TreeGrafter"/>
</dbReference>
<dbReference type="AlphaFoldDB" id="L5M4W3"/>
<feature type="region of interest" description="Disordered" evidence="11">
    <location>
        <begin position="558"/>
        <end position="582"/>
    </location>
</feature>
<dbReference type="FunFam" id="6.20.250.70:FF:000001">
    <property type="entry name" value="DNA-directed RNA polymerase I subunit RPA34"/>
    <property type="match status" value="1"/>
</dbReference>
<dbReference type="GO" id="GO:0009303">
    <property type="term" value="P:rRNA transcription"/>
    <property type="evidence" value="ECO:0007669"/>
    <property type="project" value="UniProtKB-ARBA"/>
</dbReference>
<evidence type="ECO:0000313" key="13">
    <source>
        <dbReference type="Proteomes" id="UP000010556"/>
    </source>
</evidence>
<evidence type="ECO:0000256" key="4">
    <source>
        <dbReference type="ARBA" id="ARBA00023242"/>
    </source>
</evidence>
<gene>
    <name evidence="12" type="ORF">MDA_GLEAN10005786</name>
</gene>
<keyword evidence="3" id="KW-0007">Acetylation</keyword>
<keyword evidence="12" id="KW-0804">Transcription</keyword>
<dbReference type="Proteomes" id="UP000010556">
    <property type="component" value="Unassembled WGS sequence"/>
</dbReference>
<dbReference type="GO" id="GO:0005736">
    <property type="term" value="C:RNA polymerase I complex"/>
    <property type="evidence" value="ECO:0007669"/>
    <property type="project" value="TreeGrafter"/>
</dbReference>
<protein>
    <recommendedName>
        <fullName evidence="7">DNA-directed RNA polymerase I subunit RPA34</fullName>
    </recommendedName>
    <alternativeName>
        <fullName evidence="9">A34.5</fullName>
    </alternativeName>
    <alternativeName>
        <fullName evidence="10">DNA-directed RNA polymerase I subunit G</fullName>
    </alternativeName>
    <alternativeName>
        <fullName evidence="8">RNA polymerase I-associated factor PAF49</fullName>
    </alternativeName>
</protein>
<evidence type="ECO:0000256" key="8">
    <source>
        <dbReference type="ARBA" id="ARBA00077335"/>
    </source>
</evidence>
<evidence type="ECO:0000256" key="7">
    <source>
        <dbReference type="ARBA" id="ARBA00073463"/>
    </source>
</evidence>
<keyword evidence="12" id="KW-0240">DNA-directed RNA polymerase</keyword>
<evidence type="ECO:0000256" key="9">
    <source>
        <dbReference type="ARBA" id="ARBA00079154"/>
    </source>
</evidence>